<dbReference type="Proteomes" id="UP000677537">
    <property type="component" value="Unassembled WGS sequence"/>
</dbReference>
<feature type="compositionally biased region" description="Pro residues" evidence="1">
    <location>
        <begin position="79"/>
        <end position="88"/>
    </location>
</feature>
<gene>
    <name evidence="2" type="ORF">J5Y10_06680</name>
</gene>
<feature type="region of interest" description="Disordered" evidence="1">
    <location>
        <begin position="29"/>
        <end position="169"/>
    </location>
</feature>
<feature type="compositionally biased region" description="Pro residues" evidence="1">
    <location>
        <begin position="134"/>
        <end position="154"/>
    </location>
</feature>
<protein>
    <submittedName>
        <fullName evidence="2">Uncharacterized protein</fullName>
    </submittedName>
</protein>
<evidence type="ECO:0000313" key="2">
    <source>
        <dbReference type="EMBL" id="MBP0492459.1"/>
    </source>
</evidence>
<reference evidence="2" key="1">
    <citation type="submission" date="2021-03" db="EMBL/GenBank/DDBJ databases">
        <authorList>
            <person name="So Y."/>
        </authorList>
    </citation>
    <scope>NUCLEOTIDE SEQUENCE</scope>
    <source>
        <strain evidence="2">SG15</strain>
    </source>
</reference>
<comment type="caution">
    <text evidence="2">The sequence shown here is derived from an EMBL/GenBank/DDBJ whole genome shotgun (WGS) entry which is preliminary data.</text>
</comment>
<dbReference type="AlphaFoldDB" id="A0A940MX61"/>
<organism evidence="2 3">
    <name type="scientific">Roseomonas indoligenes</name>
    <dbReference type="NCBI Taxonomy" id="2820811"/>
    <lineage>
        <taxon>Bacteria</taxon>
        <taxon>Pseudomonadati</taxon>
        <taxon>Pseudomonadota</taxon>
        <taxon>Alphaproteobacteria</taxon>
        <taxon>Acetobacterales</taxon>
        <taxon>Roseomonadaceae</taxon>
        <taxon>Roseomonas</taxon>
    </lineage>
</organism>
<dbReference type="RefSeq" id="WP_209372021.1">
    <property type="nucleotide sequence ID" value="NZ_JAGIZA010000003.1"/>
</dbReference>
<name>A0A940MX61_9PROT</name>
<sequence length="169" mass="16723">MLAAGLGLAGCVGSPGESPFEFYRQLTGKALEGRPMPPGLDQPRPNLGTVPGRPDRGPASQRAELSTLLAANRAAAANPPTPGAPVPDRPATEGLAAVPAAPPAPPRLVPAPPIGAGPATLLLPGGGEAQAVPEIPPEAPSAPPAEMTAPPPPDLSATPSFPRIAPRGL</sequence>
<accession>A0A940MX61</accession>
<evidence type="ECO:0000256" key="1">
    <source>
        <dbReference type="SAM" id="MobiDB-lite"/>
    </source>
</evidence>
<dbReference type="EMBL" id="JAGIZA010000003">
    <property type="protein sequence ID" value="MBP0492459.1"/>
    <property type="molecule type" value="Genomic_DNA"/>
</dbReference>
<keyword evidence="3" id="KW-1185">Reference proteome</keyword>
<evidence type="ECO:0000313" key="3">
    <source>
        <dbReference type="Proteomes" id="UP000677537"/>
    </source>
</evidence>
<proteinExistence type="predicted"/>
<feature type="compositionally biased region" description="Pro residues" evidence="1">
    <location>
        <begin position="100"/>
        <end position="115"/>
    </location>
</feature>